<name>A0A1F7RV24_9BACT</name>
<dbReference type="SMART" id="SM00116">
    <property type="entry name" value="CBS"/>
    <property type="match status" value="2"/>
</dbReference>
<dbReference type="SUPFAM" id="SSF54631">
    <property type="entry name" value="CBS-domain pair"/>
    <property type="match status" value="1"/>
</dbReference>
<evidence type="ECO:0000313" key="4">
    <source>
        <dbReference type="EMBL" id="OGL44747.1"/>
    </source>
</evidence>
<feature type="domain" description="CBS" evidence="3">
    <location>
        <begin position="9"/>
        <end position="75"/>
    </location>
</feature>
<dbReference type="Pfam" id="PF00571">
    <property type="entry name" value="CBS"/>
    <property type="match status" value="2"/>
</dbReference>
<dbReference type="InterPro" id="IPR051462">
    <property type="entry name" value="CBS_domain-containing"/>
</dbReference>
<evidence type="ECO:0000256" key="2">
    <source>
        <dbReference type="PROSITE-ProRule" id="PRU00703"/>
    </source>
</evidence>
<dbReference type="PANTHER" id="PTHR48108">
    <property type="entry name" value="CBS DOMAIN-CONTAINING PROTEIN CBSX2, CHLOROPLASTIC"/>
    <property type="match status" value="1"/>
</dbReference>
<sequence>MDLRAKDFMSREFLTISPNATIHEAIGTMKKAPASIKGRRIFGLMVINENQNLVGMISMYDILYHIRPASIKDDSDSNPLDWEIAFEKALASTKDMRVSNIMTRSVVTITEDTHIMDVIDTMIKKHIRRLPVVEDNKIVGIVYISDVFFEVYKKLL</sequence>
<dbReference type="AlphaFoldDB" id="A0A1F7RV24"/>
<dbReference type="PROSITE" id="PS51371">
    <property type="entry name" value="CBS"/>
    <property type="match status" value="2"/>
</dbReference>
<evidence type="ECO:0000256" key="1">
    <source>
        <dbReference type="ARBA" id="ARBA00022737"/>
    </source>
</evidence>
<dbReference type="InterPro" id="IPR046342">
    <property type="entry name" value="CBS_dom_sf"/>
</dbReference>
<gene>
    <name evidence="4" type="ORF">A2161_14290</name>
</gene>
<protein>
    <recommendedName>
        <fullName evidence="3">CBS domain-containing protein</fullName>
    </recommendedName>
</protein>
<dbReference type="Proteomes" id="UP000179266">
    <property type="component" value="Unassembled WGS sequence"/>
</dbReference>
<reference evidence="4 5" key="1">
    <citation type="journal article" date="2016" name="Nat. Commun.">
        <title>Thousands of microbial genomes shed light on interconnected biogeochemical processes in an aquifer system.</title>
        <authorList>
            <person name="Anantharaman K."/>
            <person name="Brown C.T."/>
            <person name="Hug L.A."/>
            <person name="Sharon I."/>
            <person name="Castelle C.J."/>
            <person name="Probst A.J."/>
            <person name="Thomas B.C."/>
            <person name="Singh A."/>
            <person name="Wilkins M.J."/>
            <person name="Karaoz U."/>
            <person name="Brodie E.L."/>
            <person name="Williams K.H."/>
            <person name="Hubbard S.S."/>
            <person name="Banfield J.F."/>
        </authorList>
    </citation>
    <scope>NUCLEOTIDE SEQUENCE [LARGE SCALE GENOMIC DNA]</scope>
</reference>
<keyword evidence="2" id="KW-0129">CBS domain</keyword>
<accession>A0A1F7RV24</accession>
<evidence type="ECO:0000313" key="5">
    <source>
        <dbReference type="Proteomes" id="UP000179266"/>
    </source>
</evidence>
<feature type="domain" description="CBS" evidence="3">
    <location>
        <begin position="102"/>
        <end position="156"/>
    </location>
</feature>
<organism evidence="4 5">
    <name type="scientific">Candidatus Schekmanbacteria bacterium RBG_13_48_7</name>
    <dbReference type="NCBI Taxonomy" id="1817878"/>
    <lineage>
        <taxon>Bacteria</taxon>
        <taxon>Candidatus Schekmaniibacteriota</taxon>
    </lineage>
</organism>
<dbReference type="InterPro" id="IPR000644">
    <property type="entry name" value="CBS_dom"/>
</dbReference>
<keyword evidence="1" id="KW-0677">Repeat</keyword>
<dbReference type="Gene3D" id="3.10.580.10">
    <property type="entry name" value="CBS-domain"/>
    <property type="match status" value="1"/>
</dbReference>
<dbReference type="PANTHER" id="PTHR48108:SF26">
    <property type="entry name" value="CBS DOMAIN-CONTAINING PROTEIN DDB_G0289609"/>
    <property type="match status" value="1"/>
</dbReference>
<dbReference type="EMBL" id="MGDD01000208">
    <property type="protein sequence ID" value="OGL44747.1"/>
    <property type="molecule type" value="Genomic_DNA"/>
</dbReference>
<comment type="caution">
    <text evidence="4">The sequence shown here is derived from an EMBL/GenBank/DDBJ whole genome shotgun (WGS) entry which is preliminary data.</text>
</comment>
<evidence type="ECO:0000259" key="3">
    <source>
        <dbReference type="PROSITE" id="PS51371"/>
    </source>
</evidence>
<proteinExistence type="predicted"/>